<evidence type="ECO:0000256" key="3">
    <source>
        <dbReference type="ARBA" id="ARBA00022833"/>
    </source>
</evidence>
<evidence type="ECO:0000313" key="7">
    <source>
        <dbReference type="EMBL" id="CAH8359227.1"/>
    </source>
</evidence>
<reference evidence="7 8" key="1">
    <citation type="submission" date="2022-03" db="EMBL/GenBank/DDBJ databases">
        <authorList>
            <person name="Macdonald S."/>
            <person name="Ahmed S."/>
            <person name="Newling K."/>
        </authorList>
    </citation>
    <scope>NUCLEOTIDE SEQUENCE [LARGE SCALE GENOMIC DNA]</scope>
</reference>
<evidence type="ECO:0000313" key="8">
    <source>
        <dbReference type="Proteomes" id="UP001642260"/>
    </source>
</evidence>
<feature type="compositionally biased region" description="Basic residues" evidence="5">
    <location>
        <begin position="1"/>
        <end position="12"/>
    </location>
</feature>
<evidence type="ECO:0000256" key="4">
    <source>
        <dbReference type="PROSITE-ProRule" id="PRU01343"/>
    </source>
</evidence>
<keyword evidence="2 4" id="KW-0863">Zinc-finger</keyword>
<dbReference type="Proteomes" id="UP001642260">
    <property type="component" value="Unassembled WGS sequence"/>
</dbReference>
<keyword evidence="1" id="KW-0479">Metal-binding</keyword>
<protein>
    <recommendedName>
        <fullName evidence="6">GRF-type domain-containing protein</fullName>
    </recommendedName>
</protein>
<dbReference type="AlphaFoldDB" id="A0ABC8KJ91"/>
<sequence length="502" mass="55301">MTKGKPKKKMKTSKTSEALHPPENAGGSSQAPRNDDLPTDQDVSDTFHQSVEPEQITPLHQEPPTDQDAAMETDDPPQSHSPIISQYAAHIHRQTPLMSTIHTTTVHDSAEHNNTSVNTSPVHDSGDHNNTSVYTSHVHDNSDHNNNTDHASPDHETDEQDRIADNIPPSSHSSPSTDSGLGFAGHAATPNAFTTTALSNTPPSIGSTASATQDGLVDLTLTKDPSRHVPSREENHLAKELLSSPLIPALALITPLPQIQWDLFHKILSANIDVYHVTTSLYEFSNKSLLQLAEPKHWTTSYSRFKTNPNLDPIYYPPQNFHTFSLIFDMSSSDSSSRSQTGRQTVGIPTRCWCGSNLTTFGASTKENLFRRFHRCELGVKRKAEHHLFKWCDEAIVDEINIVDAKHCHLKADVDSFKRFTTQSLEKQAKHLEDALLQIKTLLDDQTARSGTNNNSDSATEDTLPAQCLPPVAYKSKSPVINIAVAAIALGTMAWLYTKLNS</sequence>
<organism evidence="7 8">
    <name type="scientific">Eruca vesicaria subsp. sativa</name>
    <name type="common">Garden rocket</name>
    <name type="synonym">Eruca sativa</name>
    <dbReference type="NCBI Taxonomy" id="29727"/>
    <lineage>
        <taxon>Eukaryota</taxon>
        <taxon>Viridiplantae</taxon>
        <taxon>Streptophyta</taxon>
        <taxon>Embryophyta</taxon>
        <taxon>Tracheophyta</taxon>
        <taxon>Spermatophyta</taxon>
        <taxon>Magnoliopsida</taxon>
        <taxon>eudicotyledons</taxon>
        <taxon>Gunneridae</taxon>
        <taxon>Pentapetalae</taxon>
        <taxon>rosids</taxon>
        <taxon>malvids</taxon>
        <taxon>Brassicales</taxon>
        <taxon>Brassicaceae</taxon>
        <taxon>Brassiceae</taxon>
        <taxon>Eruca</taxon>
    </lineage>
</organism>
<dbReference type="GO" id="GO:0008270">
    <property type="term" value="F:zinc ion binding"/>
    <property type="evidence" value="ECO:0007669"/>
    <property type="project" value="UniProtKB-KW"/>
</dbReference>
<gene>
    <name evidence="7" type="ORF">ERUC_LOCUS24983</name>
</gene>
<accession>A0ABC8KJ91</accession>
<evidence type="ECO:0000256" key="1">
    <source>
        <dbReference type="ARBA" id="ARBA00022723"/>
    </source>
</evidence>
<dbReference type="InterPro" id="IPR010666">
    <property type="entry name" value="Znf_GRF"/>
</dbReference>
<comment type="caution">
    <text evidence="7">The sequence shown here is derived from an EMBL/GenBank/DDBJ whole genome shotgun (WGS) entry which is preliminary data.</text>
</comment>
<feature type="compositionally biased region" description="Basic and acidic residues" evidence="5">
    <location>
        <begin position="137"/>
        <end position="164"/>
    </location>
</feature>
<evidence type="ECO:0000256" key="5">
    <source>
        <dbReference type="SAM" id="MobiDB-lite"/>
    </source>
</evidence>
<evidence type="ECO:0000256" key="2">
    <source>
        <dbReference type="ARBA" id="ARBA00022771"/>
    </source>
</evidence>
<feature type="region of interest" description="Disordered" evidence="5">
    <location>
        <begin position="111"/>
        <end position="187"/>
    </location>
</feature>
<name>A0ABC8KJ91_ERUVS</name>
<keyword evidence="3" id="KW-0862">Zinc</keyword>
<feature type="region of interest" description="Disordered" evidence="5">
    <location>
        <begin position="1"/>
        <end position="82"/>
    </location>
</feature>
<dbReference type="EMBL" id="CAKOAT010262931">
    <property type="protein sequence ID" value="CAH8359227.1"/>
    <property type="molecule type" value="Genomic_DNA"/>
</dbReference>
<proteinExistence type="predicted"/>
<keyword evidence="8" id="KW-1185">Reference proteome</keyword>
<dbReference type="PANTHER" id="PTHR33248">
    <property type="entry name" value="ZINC ION-BINDING PROTEIN"/>
    <property type="match status" value="1"/>
</dbReference>
<dbReference type="PROSITE" id="PS51999">
    <property type="entry name" value="ZF_GRF"/>
    <property type="match status" value="1"/>
</dbReference>
<evidence type="ECO:0000259" key="6">
    <source>
        <dbReference type="PROSITE" id="PS51999"/>
    </source>
</evidence>
<feature type="compositionally biased region" description="Polar residues" evidence="5">
    <location>
        <begin position="111"/>
        <end position="134"/>
    </location>
</feature>
<feature type="domain" description="GRF-type" evidence="6">
    <location>
        <begin position="352"/>
        <end position="395"/>
    </location>
</feature>